<dbReference type="CDD" id="cd14066">
    <property type="entry name" value="STKc_IRAK"/>
    <property type="match status" value="1"/>
</dbReference>
<keyword evidence="9 14" id="KW-0067">ATP-binding</keyword>
<evidence type="ECO:0000256" key="16">
    <source>
        <dbReference type="SAM" id="Phobius"/>
    </source>
</evidence>
<gene>
    <name evidence="18" type="ORF">Fot_26813</name>
</gene>
<dbReference type="FunFam" id="3.30.200.20:FF:000212">
    <property type="entry name" value="Proline-rich receptor-like protein kinase PERK8"/>
    <property type="match status" value="1"/>
</dbReference>
<dbReference type="InterPro" id="IPR005344">
    <property type="entry name" value="TMEM33/Pom33"/>
</dbReference>
<keyword evidence="10 16" id="KW-1133">Transmembrane helix</keyword>
<evidence type="ECO:0000259" key="17">
    <source>
        <dbReference type="PROSITE" id="PS50011"/>
    </source>
</evidence>
<dbReference type="InterPro" id="IPR008271">
    <property type="entry name" value="Ser/Thr_kinase_AS"/>
</dbReference>
<dbReference type="GO" id="GO:0005524">
    <property type="term" value="F:ATP binding"/>
    <property type="evidence" value="ECO:0007669"/>
    <property type="project" value="UniProtKB-UniRule"/>
</dbReference>
<evidence type="ECO:0000313" key="18">
    <source>
        <dbReference type="EMBL" id="KAL2522890.1"/>
    </source>
</evidence>
<dbReference type="InterPro" id="IPR011009">
    <property type="entry name" value="Kinase-like_dom_sf"/>
</dbReference>
<keyword evidence="4" id="KW-0723">Serine/threonine-protein kinase</keyword>
<evidence type="ECO:0000256" key="11">
    <source>
        <dbReference type="ARBA" id="ARBA00023136"/>
    </source>
</evidence>
<proteinExistence type="predicted"/>
<dbReference type="InterPro" id="IPR001245">
    <property type="entry name" value="Ser-Thr/Tyr_kinase_cat_dom"/>
</dbReference>
<sequence length="1095" mass="118798">MASTSSAPNSSPNAVAPTSPTNSIPPSVSNPNQTIETPPPSITATPNSSVPPSPSITATPNFSVPPPPSTTATPNSSAPPPQSSPPPVSSASPPSQPKSPPPATSPQPSLPPPLPPALPPPSPQASPPPSPPSTPPLAAISPPPPIVSLPSPSVGSSPKESPATHKTLPPPPPAVAPSPPPPARVPSPLTTSPPPPSVVNPPDKSAPPPLLSPGSLPSTGTPPPSPAASPPPPIPSSSSPPSISPPAPPHNKSVSGSIPSSPLPSFPTEKPTARSTQPGPNITADAVSRNSEGLKSGSAVVIGVVVGFLALCLVVLAVWFTHKRKKRKDTFNLNYMMPSPFASSQNSDSSFLRPHYSAQLAESASTNNFIYSPEHGGIGTSRSWFTYDELAGATNDFSANNLLGEGGFGCVYKGVLADGREVAVKQLKAGGGQGEREFRAEVEIISRIHHRHLVSLVGYCIFEHQRLLVYDYVPNDTLYYHLHGKDSRVLDWASRVKIAAGAARGLAYLHEDCQPRIIHRDIKSSNILLDNNFEARVADFGLAKLALELDLHTHVSTRVMGTFGYLAPEYASTGKLTEKSDVFSFGVVLLELITGRKPVDSSQSLGEESLVEWARPLLTQALDTEDFGDLLDPRLENNFVANEMVRMIEAAAACVRHLSSRRPRMSQVVRALDSMDELTDLSNGIKPGQSGIYDSRQHSAQIRMFQRTAFGSQDYSSEFFDRSQSSWKNVGDDNEVHRAIQHMPELWGAATVVYAKRKLKKIAATAYDYDNDPRWADYWSNILIPPNMASRSDVVNHFKQKFYQRYIDPDLVVEPMNTNSTSQQSRPSVPPSQSSSASTQNNHSPPQDSGSAGRTSGAYAAPPPNSTSLRWDRQTIQFSVNAWVFVVAVLAIFPLVPKNLSNRAYHLSLMGTACSSLYSLYSTYGKPRAWNLQALQVWFQSVVVTKDFIHSIYCLTFVSSHLCLKLALIPILGWALEHVAKFLRRNFSRSTLYRKYLEDACVWVESNTTTVSILSSLAEIGVGFLLIFSLFSWQRNIIQTFMYWQLLKLMYNAPATAGYHQNAWARIGRSVNPFVQRYAPFLNTPISAIQRWWFR</sequence>
<keyword evidence="3" id="KW-1003">Cell membrane</keyword>
<keyword evidence="8" id="KW-0418">Kinase</keyword>
<dbReference type="Pfam" id="PF07714">
    <property type="entry name" value="PK_Tyr_Ser-Thr"/>
    <property type="match status" value="1"/>
</dbReference>
<dbReference type="SUPFAM" id="SSF56112">
    <property type="entry name" value="Protein kinase-like (PK-like)"/>
    <property type="match status" value="1"/>
</dbReference>
<feature type="transmembrane region" description="Helical" evidence="16">
    <location>
        <begin position="299"/>
        <end position="320"/>
    </location>
</feature>
<keyword evidence="7 14" id="KW-0547">Nucleotide-binding</keyword>
<feature type="transmembrane region" description="Helical" evidence="16">
    <location>
        <begin position="952"/>
        <end position="976"/>
    </location>
</feature>
<evidence type="ECO:0000256" key="7">
    <source>
        <dbReference type="ARBA" id="ARBA00022741"/>
    </source>
</evidence>
<feature type="domain" description="Protein kinase" evidence="17">
    <location>
        <begin position="397"/>
        <end position="678"/>
    </location>
</feature>
<dbReference type="EMBL" id="JBFOLJ010000007">
    <property type="protein sequence ID" value="KAL2522890.1"/>
    <property type="molecule type" value="Genomic_DNA"/>
</dbReference>
<feature type="compositionally biased region" description="Polar residues" evidence="15">
    <location>
        <begin position="22"/>
        <end position="48"/>
    </location>
</feature>
<keyword evidence="6 16" id="KW-0812">Transmembrane</keyword>
<evidence type="ECO:0000256" key="6">
    <source>
        <dbReference type="ARBA" id="ARBA00022692"/>
    </source>
</evidence>
<comment type="catalytic activity">
    <reaction evidence="12">
        <text>L-threonyl-[protein] + ATP = O-phospho-L-threonyl-[protein] + ADP + H(+)</text>
        <dbReference type="Rhea" id="RHEA:46608"/>
        <dbReference type="Rhea" id="RHEA-COMP:11060"/>
        <dbReference type="Rhea" id="RHEA-COMP:11605"/>
        <dbReference type="ChEBI" id="CHEBI:15378"/>
        <dbReference type="ChEBI" id="CHEBI:30013"/>
        <dbReference type="ChEBI" id="CHEBI:30616"/>
        <dbReference type="ChEBI" id="CHEBI:61977"/>
        <dbReference type="ChEBI" id="CHEBI:456216"/>
        <dbReference type="EC" id="2.7.11.1"/>
    </reaction>
</comment>
<feature type="transmembrane region" description="Helical" evidence="16">
    <location>
        <begin position="1013"/>
        <end position="1033"/>
    </location>
</feature>
<evidence type="ECO:0000256" key="12">
    <source>
        <dbReference type="ARBA" id="ARBA00047899"/>
    </source>
</evidence>
<dbReference type="PANTHER" id="PTHR47982:SF32">
    <property type="entry name" value="NON-SPECIFIC SERINE_THREONINE PROTEIN KINASE"/>
    <property type="match status" value="1"/>
</dbReference>
<protein>
    <recommendedName>
        <fullName evidence="2">non-specific serine/threonine protein kinase</fullName>
        <ecNumber evidence="2">2.7.11.1</ecNumber>
    </recommendedName>
</protein>
<dbReference type="InterPro" id="IPR047117">
    <property type="entry name" value="PERK1-13-like"/>
</dbReference>
<comment type="catalytic activity">
    <reaction evidence="13">
        <text>L-seryl-[protein] + ATP = O-phospho-L-seryl-[protein] + ADP + H(+)</text>
        <dbReference type="Rhea" id="RHEA:17989"/>
        <dbReference type="Rhea" id="RHEA-COMP:9863"/>
        <dbReference type="Rhea" id="RHEA-COMP:11604"/>
        <dbReference type="ChEBI" id="CHEBI:15378"/>
        <dbReference type="ChEBI" id="CHEBI:29999"/>
        <dbReference type="ChEBI" id="CHEBI:30616"/>
        <dbReference type="ChEBI" id="CHEBI:83421"/>
        <dbReference type="ChEBI" id="CHEBI:456216"/>
        <dbReference type="EC" id="2.7.11.1"/>
    </reaction>
</comment>
<dbReference type="InterPro" id="IPR017441">
    <property type="entry name" value="Protein_kinase_ATP_BS"/>
</dbReference>
<accession>A0ABD1UE92</accession>
<evidence type="ECO:0000256" key="3">
    <source>
        <dbReference type="ARBA" id="ARBA00022475"/>
    </source>
</evidence>
<dbReference type="Proteomes" id="UP001604277">
    <property type="component" value="Unassembled WGS sequence"/>
</dbReference>
<dbReference type="PANTHER" id="PTHR47982">
    <property type="entry name" value="PROLINE-RICH RECEPTOR-LIKE PROTEIN KINASE PERK4"/>
    <property type="match status" value="1"/>
</dbReference>
<feature type="compositionally biased region" description="Pro residues" evidence="15">
    <location>
        <begin position="168"/>
        <end position="211"/>
    </location>
</feature>
<keyword evidence="11 16" id="KW-0472">Membrane</keyword>
<evidence type="ECO:0000313" key="19">
    <source>
        <dbReference type="Proteomes" id="UP001604277"/>
    </source>
</evidence>
<comment type="subcellular location">
    <subcellularLocation>
        <location evidence="1">Cell membrane</location>
        <topology evidence="1">Single-pass membrane protein</topology>
    </subcellularLocation>
</comment>
<dbReference type="FunFam" id="1.10.510.10:FF:000173">
    <property type="entry name" value="proline-rich receptor-like protein kinase PERK8"/>
    <property type="match status" value="1"/>
</dbReference>
<feature type="region of interest" description="Disordered" evidence="15">
    <location>
        <begin position="1"/>
        <end position="293"/>
    </location>
</feature>
<dbReference type="SMART" id="SM00220">
    <property type="entry name" value="S_TKc"/>
    <property type="match status" value="1"/>
</dbReference>
<evidence type="ECO:0000256" key="15">
    <source>
        <dbReference type="SAM" id="MobiDB-lite"/>
    </source>
</evidence>
<dbReference type="PROSITE" id="PS50011">
    <property type="entry name" value="PROTEIN_KINASE_DOM"/>
    <property type="match status" value="1"/>
</dbReference>
<dbReference type="Pfam" id="PF03661">
    <property type="entry name" value="TMEM33_Pom33"/>
    <property type="match status" value="1"/>
</dbReference>
<dbReference type="Gene3D" id="1.10.510.10">
    <property type="entry name" value="Transferase(Phosphotransferase) domain 1"/>
    <property type="match status" value="1"/>
</dbReference>
<dbReference type="GO" id="GO:0004674">
    <property type="term" value="F:protein serine/threonine kinase activity"/>
    <property type="evidence" value="ECO:0007669"/>
    <property type="project" value="UniProtKB-KW"/>
</dbReference>
<evidence type="ECO:0000256" key="5">
    <source>
        <dbReference type="ARBA" id="ARBA00022679"/>
    </source>
</evidence>
<comment type="caution">
    <text evidence="18">The sequence shown here is derived from an EMBL/GenBank/DDBJ whole genome shotgun (WGS) entry which is preliminary data.</text>
</comment>
<reference evidence="19" key="1">
    <citation type="submission" date="2024-07" db="EMBL/GenBank/DDBJ databases">
        <title>Two chromosome-level genome assemblies of Korean endemic species Abeliophyllum distichum and Forsythia ovata (Oleaceae).</title>
        <authorList>
            <person name="Jang H."/>
        </authorList>
    </citation>
    <scope>NUCLEOTIDE SEQUENCE [LARGE SCALE GENOMIC DNA]</scope>
</reference>
<dbReference type="Gene3D" id="3.30.200.20">
    <property type="entry name" value="Phosphorylase Kinase, domain 1"/>
    <property type="match status" value="1"/>
</dbReference>
<feature type="compositionally biased region" description="Pro residues" evidence="15">
    <location>
        <begin position="220"/>
        <end position="235"/>
    </location>
</feature>
<dbReference type="GO" id="GO:0005886">
    <property type="term" value="C:plasma membrane"/>
    <property type="evidence" value="ECO:0007669"/>
    <property type="project" value="UniProtKB-SubCell"/>
</dbReference>
<feature type="transmembrane region" description="Helical" evidence="16">
    <location>
        <begin position="903"/>
        <end position="921"/>
    </location>
</feature>
<feature type="compositionally biased region" description="Low complexity" evidence="15">
    <location>
        <begin position="148"/>
        <end position="158"/>
    </location>
</feature>
<feature type="compositionally biased region" description="Pro residues" evidence="15">
    <location>
        <begin position="77"/>
        <end position="147"/>
    </location>
</feature>
<evidence type="ECO:0000256" key="2">
    <source>
        <dbReference type="ARBA" id="ARBA00012513"/>
    </source>
</evidence>
<feature type="transmembrane region" description="Helical" evidence="16">
    <location>
        <begin position="878"/>
        <end position="897"/>
    </location>
</feature>
<keyword evidence="19" id="KW-1185">Reference proteome</keyword>
<evidence type="ECO:0000256" key="14">
    <source>
        <dbReference type="PROSITE-ProRule" id="PRU10141"/>
    </source>
</evidence>
<keyword evidence="5" id="KW-0808">Transferase</keyword>
<evidence type="ECO:0000256" key="10">
    <source>
        <dbReference type="ARBA" id="ARBA00022989"/>
    </source>
</evidence>
<evidence type="ECO:0000256" key="8">
    <source>
        <dbReference type="ARBA" id="ARBA00022777"/>
    </source>
</evidence>
<evidence type="ECO:0000256" key="13">
    <source>
        <dbReference type="ARBA" id="ARBA00048679"/>
    </source>
</evidence>
<dbReference type="PROSITE" id="PS00108">
    <property type="entry name" value="PROTEIN_KINASE_ST"/>
    <property type="match status" value="1"/>
</dbReference>
<feature type="compositionally biased region" description="Low complexity" evidence="15">
    <location>
        <begin position="1"/>
        <end position="21"/>
    </location>
</feature>
<dbReference type="InterPro" id="IPR000719">
    <property type="entry name" value="Prot_kinase_dom"/>
</dbReference>
<feature type="region of interest" description="Disordered" evidence="15">
    <location>
        <begin position="815"/>
        <end position="866"/>
    </location>
</feature>
<feature type="compositionally biased region" description="Low complexity" evidence="15">
    <location>
        <begin position="820"/>
        <end position="845"/>
    </location>
</feature>
<dbReference type="PROSITE" id="PS00107">
    <property type="entry name" value="PROTEIN_KINASE_ATP"/>
    <property type="match status" value="1"/>
</dbReference>
<feature type="binding site" evidence="14">
    <location>
        <position position="425"/>
    </location>
    <ligand>
        <name>ATP</name>
        <dbReference type="ChEBI" id="CHEBI:30616"/>
    </ligand>
</feature>
<evidence type="ECO:0000256" key="9">
    <source>
        <dbReference type="ARBA" id="ARBA00022840"/>
    </source>
</evidence>
<dbReference type="AlphaFoldDB" id="A0ABD1UE92"/>
<dbReference type="EC" id="2.7.11.1" evidence="2"/>
<name>A0ABD1UE92_9LAMI</name>
<evidence type="ECO:0000256" key="4">
    <source>
        <dbReference type="ARBA" id="ARBA00022527"/>
    </source>
</evidence>
<evidence type="ECO:0000256" key="1">
    <source>
        <dbReference type="ARBA" id="ARBA00004162"/>
    </source>
</evidence>
<organism evidence="18 19">
    <name type="scientific">Forsythia ovata</name>
    <dbReference type="NCBI Taxonomy" id="205694"/>
    <lineage>
        <taxon>Eukaryota</taxon>
        <taxon>Viridiplantae</taxon>
        <taxon>Streptophyta</taxon>
        <taxon>Embryophyta</taxon>
        <taxon>Tracheophyta</taxon>
        <taxon>Spermatophyta</taxon>
        <taxon>Magnoliopsida</taxon>
        <taxon>eudicotyledons</taxon>
        <taxon>Gunneridae</taxon>
        <taxon>Pentapetalae</taxon>
        <taxon>asterids</taxon>
        <taxon>lamiids</taxon>
        <taxon>Lamiales</taxon>
        <taxon>Oleaceae</taxon>
        <taxon>Forsythieae</taxon>
        <taxon>Forsythia</taxon>
    </lineage>
</organism>